<keyword evidence="2" id="KW-1185">Reference proteome</keyword>
<sequence length="87" mass="9987">MIGANASRTSEKPEICVKYISANTAFLCNNKKRKDQVIHDQTLWVFSVSAECRAASESVKNPEGITFHGRLIQYRLRYQSQRDILRV</sequence>
<dbReference type="AlphaFoldDB" id="A0AAV6RSV8"/>
<comment type="caution">
    <text evidence="1">The sequence shown here is derived from an EMBL/GenBank/DDBJ whole genome shotgun (WGS) entry which is preliminary data.</text>
</comment>
<organism evidence="1 2">
    <name type="scientific">Solea senegalensis</name>
    <name type="common">Senegalese sole</name>
    <dbReference type="NCBI Taxonomy" id="28829"/>
    <lineage>
        <taxon>Eukaryota</taxon>
        <taxon>Metazoa</taxon>
        <taxon>Chordata</taxon>
        <taxon>Craniata</taxon>
        <taxon>Vertebrata</taxon>
        <taxon>Euteleostomi</taxon>
        <taxon>Actinopterygii</taxon>
        <taxon>Neopterygii</taxon>
        <taxon>Teleostei</taxon>
        <taxon>Neoteleostei</taxon>
        <taxon>Acanthomorphata</taxon>
        <taxon>Carangaria</taxon>
        <taxon>Pleuronectiformes</taxon>
        <taxon>Pleuronectoidei</taxon>
        <taxon>Soleidae</taxon>
        <taxon>Solea</taxon>
    </lineage>
</organism>
<evidence type="ECO:0000313" key="1">
    <source>
        <dbReference type="EMBL" id="KAG7508526.1"/>
    </source>
</evidence>
<reference evidence="1 2" key="1">
    <citation type="journal article" date="2021" name="Sci. Rep.">
        <title>Chromosome anchoring in Senegalese sole (Solea senegalensis) reveals sex-associated markers and genome rearrangements in flatfish.</title>
        <authorList>
            <person name="Guerrero-Cozar I."/>
            <person name="Gomez-Garrido J."/>
            <person name="Berbel C."/>
            <person name="Martinez-Blanch J.F."/>
            <person name="Alioto T."/>
            <person name="Claros M.G."/>
            <person name="Gagnaire P.A."/>
            <person name="Manchado M."/>
        </authorList>
    </citation>
    <scope>NUCLEOTIDE SEQUENCE [LARGE SCALE GENOMIC DNA]</scope>
    <source>
        <strain evidence="1">Sse05_10M</strain>
    </source>
</reference>
<name>A0AAV6RSV8_SOLSE</name>
<gene>
    <name evidence="1" type="ORF">JOB18_015537</name>
</gene>
<dbReference type="Proteomes" id="UP000693946">
    <property type="component" value="Linkage Group LG17"/>
</dbReference>
<dbReference type="EMBL" id="JAGKHQ010000009">
    <property type="protein sequence ID" value="KAG7508526.1"/>
    <property type="molecule type" value="Genomic_DNA"/>
</dbReference>
<protein>
    <submittedName>
        <fullName evidence="1">Uncharacterized protein</fullName>
    </submittedName>
</protein>
<proteinExistence type="predicted"/>
<evidence type="ECO:0000313" key="2">
    <source>
        <dbReference type="Proteomes" id="UP000693946"/>
    </source>
</evidence>
<accession>A0AAV6RSV8</accession>